<keyword evidence="3" id="KW-0732">Signal</keyword>
<comment type="caution">
    <text evidence="4">The sequence shown here is derived from an EMBL/GenBank/DDBJ whole genome shotgun (WGS) entry which is preliminary data.</text>
</comment>
<feature type="chain" id="PRO_5011960444" evidence="3">
    <location>
        <begin position="18"/>
        <end position="259"/>
    </location>
</feature>
<reference evidence="4 5" key="1">
    <citation type="submission" date="2016-02" db="EMBL/GenBank/DDBJ databases">
        <title>Genome analysis of coral dinoflagellate symbionts highlights evolutionary adaptations to a symbiotic lifestyle.</title>
        <authorList>
            <person name="Aranda M."/>
            <person name="Li Y."/>
            <person name="Liew Y.J."/>
            <person name="Baumgarten S."/>
            <person name="Simakov O."/>
            <person name="Wilson M."/>
            <person name="Piel J."/>
            <person name="Ashoor H."/>
            <person name="Bougouffa S."/>
            <person name="Bajic V.B."/>
            <person name="Ryu T."/>
            <person name="Ravasi T."/>
            <person name="Bayer T."/>
            <person name="Micklem G."/>
            <person name="Kim H."/>
            <person name="Bhak J."/>
            <person name="Lajeunesse T.C."/>
            <person name="Voolstra C.R."/>
        </authorList>
    </citation>
    <scope>NUCLEOTIDE SEQUENCE [LARGE SCALE GENOMIC DNA]</scope>
    <source>
        <strain evidence="4 5">CCMP2467</strain>
    </source>
</reference>
<protein>
    <submittedName>
        <fullName evidence="4">Uncharacterized protein</fullName>
    </submittedName>
</protein>
<dbReference type="Proteomes" id="UP000186817">
    <property type="component" value="Unassembled WGS sequence"/>
</dbReference>
<gene>
    <name evidence="4" type="ORF">AK812_SmicGene40796</name>
</gene>
<evidence type="ECO:0000313" key="4">
    <source>
        <dbReference type="EMBL" id="OLP78975.1"/>
    </source>
</evidence>
<dbReference type="OrthoDB" id="10272166at2759"/>
<evidence type="ECO:0000256" key="1">
    <source>
        <dbReference type="SAM" id="MobiDB-lite"/>
    </source>
</evidence>
<sequence length="259" mass="27908">MVRSAAAVLAGNCLVAATLIDSWLPWRTTSPGNQTGLPEPDVSTSPSPPGDPFLGASSTSTASVWWGEWNFRVLLGWTNMMVFSTPDRQGSLGTDGGWALYFLDKLGVISFGRYWPVAGWTTLVTLVIGLLTALVWSLKACEKWFCCGCWCGRRSPRAAPAVDPALRHLPVTPAPAVYATVHLVGPGSSTPVDTEYQRQVEDVAWGVDRTIWCFAFLKVPFVYNLTGPTGPGSIAMGCGIAHNRESTTAKSSQQRTLTQ</sequence>
<keyword evidence="2" id="KW-1133">Transmembrane helix</keyword>
<name>A0A1Q9C7V9_SYMMI</name>
<accession>A0A1Q9C7V9</accession>
<organism evidence="4 5">
    <name type="scientific">Symbiodinium microadriaticum</name>
    <name type="common">Dinoflagellate</name>
    <name type="synonym">Zooxanthella microadriatica</name>
    <dbReference type="NCBI Taxonomy" id="2951"/>
    <lineage>
        <taxon>Eukaryota</taxon>
        <taxon>Sar</taxon>
        <taxon>Alveolata</taxon>
        <taxon>Dinophyceae</taxon>
        <taxon>Suessiales</taxon>
        <taxon>Symbiodiniaceae</taxon>
        <taxon>Symbiodinium</taxon>
    </lineage>
</organism>
<keyword evidence="2" id="KW-0472">Membrane</keyword>
<evidence type="ECO:0000256" key="2">
    <source>
        <dbReference type="SAM" id="Phobius"/>
    </source>
</evidence>
<dbReference type="AlphaFoldDB" id="A0A1Q9C7V9"/>
<evidence type="ECO:0000313" key="5">
    <source>
        <dbReference type="Proteomes" id="UP000186817"/>
    </source>
</evidence>
<feature type="region of interest" description="Disordered" evidence="1">
    <location>
        <begin position="30"/>
        <end position="50"/>
    </location>
</feature>
<evidence type="ECO:0000256" key="3">
    <source>
        <dbReference type="SAM" id="SignalP"/>
    </source>
</evidence>
<feature type="transmembrane region" description="Helical" evidence="2">
    <location>
        <begin position="114"/>
        <end position="136"/>
    </location>
</feature>
<feature type="signal peptide" evidence="3">
    <location>
        <begin position="1"/>
        <end position="17"/>
    </location>
</feature>
<keyword evidence="2" id="KW-0812">Transmembrane</keyword>
<keyword evidence="5" id="KW-1185">Reference proteome</keyword>
<proteinExistence type="predicted"/>
<dbReference type="EMBL" id="LSRX01001539">
    <property type="protein sequence ID" value="OLP78975.1"/>
    <property type="molecule type" value="Genomic_DNA"/>
</dbReference>